<name>A0A383DQJ2_9ZZZZ</name>
<keyword evidence="1" id="KW-0812">Transmembrane</keyword>
<feature type="non-terminal residue" evidence="2">
    <location>
        <position position="1"/>
    </location>
</feature>
<dbReference type="EMBL" id="UINC01219210">
    <property type="protein sequence ID" value="SVE46579.1"/>
    <property type="molecule type" value="Genomic_DNA"/>
</dbReference>
<organism evidence="2">
    <name type="scientific">marine metagenome</name>
    <dbReference type="NCBI Taxonomy" id="408172"/>
    <lineage>
        <taxon>unclassified sequences</taxon>
        <taxon>metagenomes</taxon>
        <taxon>ecological metagenomes</taxon>
    </lineage>
</organism>
<gene>
    <name evidence="2" type="ORF">METZ01_LOCUS499433</name>
</gene>
<feature type="transmembrane region" description="Helical" evidence="1">
    <location>
        <begin position="7"/>
        <end position="31"/>
    </location>
</feature>
<feature type="non-terminal residue" evidence="2">
    <location>
        <position position="36"/>
    </location>
</feature>
<evidence type="ECO:0000313" key="2">
    <source>
        <dbReference type="EMBL" id="SVE46579.1"/>
    </source>
</evidence>
<dbReference type="AlphaFoldDB" id="A0A383DQJ2"/>
<evidence type="ECO:0000256" key="1">
    <source>
        <dbReference type="SAM" id="Phobius"/>
    </source>
</evidence>
<protein>
    <submittedName>
        <fullName evidence="2">Uncharacterized protein</fullName>
    </submittedName>
</protein>
<keyword evidence="1" id="KW-1133">Transmembrane helix</keyword>
<proteinExistence type="predicted"/>
<accession>A0A383DQJ2</accession>
<sequence length="36" mass="4202">KKKKKKLCVLYVRTSLFLLKDVIFALTVAIVDVHRD</sequence>
<keyword evidence="1" id="KW-0472">Membrane</keyword>
<reference evidence="2" key="1">
    <citation type="submission" date="2018-05" db="EMBL/GenBank/DDBJ databases">
        <authorList>
            <person name="Lanie J.A."/>
            <person name="Ng W.-L."/>
            <person name="Kazmierczak K.M."/>
            <person name="Andrzejewski T.M."/>
            <person name="Davidsen T.M."/>
            <person name="Wayne K.J."/>
            <person name="Tettelin H."/>
            <person name="Glass J.I."/>
            <person name="Rusch D."/>
            <person name="Podicherti R."/>
            <person name="Tsui H.-C.T."/>
            <person name="Winkler M.E."/>
        </authorList>
    </citation>
    <scope>NUCLEOTIDE SEQUENCE</scope>
</reference>